<dbReference type="Proteomes" id="UP000325313">
    <property type="component" value="Unassembled WGS sequence"/>
</dbReference>
<gene>
    <name evidence="2" type="ORF">PGT21_014512</name>
    <name evidence="3" type="ORF">PGTUg99_002057</name>
</gene>
<reference evidence="4 5" key="1">
    <citation type="submission" date="2019-05" db="EMBL/GenBank/DDBJ databases">
        <title>Emergence of the Ug99 lineage of the wheat stem rust pathogen through somatic hybridization.</title>
        <authorList>
            <person name="Li F."/>
            <person name="Upadhyaya N.M."/>
            <person name="Sperschneider J."/>
            <person name="Matny O."/>
            <person name="Nguyen-Phuc H."/>
            <person name="Mago R."/>
            <person name="Raley C."/>
            <person name="Miller M.E."/>
            <person name="Silverstein K.A.T."/>
            <person name="Henningsen E."/>
            <person name="Hirsch C.D."/>
            <person name="Visser B."/>
            <person name="Pretorius Z.A."/>
            <person name="Steffenson B.J."/>
            <person name="Schwessinger B."/>
            <person name="Dodds P.N."/>
            <person name="Figueroa M."/>
        </authorList>
    </citation>
    <scope>NUCLEOTIDE SEQUENCE [LARGE SCALE GENOMIC DNA]</scope>
    <source>
        <strain evidence="2">21-0</strain>
        <strain evidence="3 5">Ug99</strain>
    </source>
</reference>
<dbReference type="EMBL" id="VDEP01000375">
    <property type="protein sequence ID" value="KAA1093250.1"/>
    <property type="molecule type" value="Genomic_DNA"/>
</dbReference>
<feature type="region of interest" description="Disordered" evidence="1">
    <location>
        <begin position="623"/>
        <end position="643"/>
    </location>
</feature>
<dbReference type="Proteomes" id="UP000324748">
    <property type="component" value="Unassembled WGS sequence"/>
</dbReference>
<organism evidence="2 4">
    <name type="scientific">Puccinia graminis f. sp. tritici</name>
    <dbReference type="NCBI Taxonomy" id="56615"/>
    <lineage>
        <taxon>Eukaryota</taxon>
        <taxon>Fungi</taxon>
        <taxon>Dikarya</taxon>
        <taxon>Basidiomycota</taxon>
        <taxon>Pucciniomycotina</taxon>
        <taxon>Pucciniomycetes</taxon>
        <taxon>Pucciniales</taxon>
        <taxon>Pucciniaceae</taxon>
        <taxon>Puccinia</taxon>
    </lineage>
</organism>
<evidence type="ECO:0000313" key="5">
    <source>
        <dbReference type="Proteomes" id="UP000325313"/>
    </source>
</evidence>
<comment type="caution">
    <text evidence="2">The sequence shown here is derived from an EMBL/GenBank/DDBJ whole genome shotgun (WGS) entry which is preliminary data.</text>
</comment>
<protein>
    <submittedName>
        <fullName evidence="2">Uncharacterized protein</fullName>
    </submittedName>
</protein>
<feature type="compositionally biased region" description="Basic residues" evidence="1">
    <location>
        <begin position="581"/>
        <end position="592"/>
    </location>
</feature>
<keyword evidence="4" id="KW-1185">Reference proteome</keyword>
<evidence type="ECO:0000313" key="4">
    <source>
        <dbReference type="Proteomes" id="UP000324748"/>
    </source>
</evidence>
<dbReference type="EMBL" id="VSWC01000118">
    <property type="protein sequence ID" value="KAA1084017.1"/>
    <property type="molecule type" value="Genomic_DNA"/>
</dbReference>
<proteinExistence type="predicted"/>
<evidence type="ECO:0000313" key="2">
    <source>
        <dbReference type="EMBL" id="KAA1084017.1"/>
    </source>
</evidence>
<feature type="region of interest" description="Disordered" evidence="1">
    <location>
        <begin position="338"/>
        <end position="366"/>
    </location>
</feature>
<sequence length="643" mass="69911">MDPFQACQFLQKFIGKSSSSATELLGLLSALVPINDVITSSKAPEKVLATASTESAGVLGGSLSQFTPAFPVQVSKEALASIFDISFIAIDVKVTTYHRYWMERLIRMRLGERLASYFGPKDSPNSMPPMNIKLSFRFVANFDVECYEASITYGEEASVMGLPSIIAHLPIKPLYFLDWGIHKYDPQTARADPPRFIESQLPRLVEFMKSMLKRTIRVQRAKDRAALLYTPRILDHIQKKVSTLESRSGIYSEAQNDKVKQLRSKLDMFYATPAFRIQAAMDSMIGMVNPTQAVDFAKTIGGVVHPNQVINLTNTFGNVGKFDLTSRGEQSLNELLPVVGSKPNSDPKVPQGESQAGTSKPDLPAKPQTRLTMLNFKLPDILQAILLAIVTEVYGVLLKYPTGLTTIFERFFDVLLERIHPDHSQNANFSLSGPSLPFGMPSLPSFDGAMGLSVPKLPLDMPNMPSFNGTMGLSASGLPVDMPSLPSIGLSSPMGLPGMPTINPLDSILKPAVPLDNVLSTGTSNIDLRPSVGRLSSSLMTSGAKSPLNLRTVSWGTTSSDTECDATETDLKDSAVDSKNRKLLPKSPKPKTHLGMAMKNAAISKPPLEPIQLVGESFKDHSVANVSQGNLPSLGKNDSDKEN</sequence>
<evidence type="ECO:0000256" key="1">
    <source>
        <dbReference type="SAM" id="MobiDB-lite"/>
    </source>
</evidence>
<accession>A0A5B0N420</accession>
<name>A0A5B0N420_PUCGR</name>
<feature type="region of interest" description="Disordered" evidence="1">
    <location>
        <begin position="572"/>
        <end position="603"/>
    </location>
</feature>
<dbReference type="AlphaFoldDB" id="A0A5B0N420"/>
<evidence type="ECO:0000313" key="3">
    <source>
        <dbReference type="EMBL" id="KAA1093250.1"/>
    </source>
</evidence>
<dbReference type="OrthoDB" id="2497136at2759"/>